<evidence type="ECO:0000256" key="1">
    <source>
        <dbReference type="ARBA" id="ARBA00022741"/>
    </source>
</evidence>
<dbReference type="OMA" id="ESKVDWM"/>
<dbReference type="GO" id="GO:0007166">
    <property type="term" value="P:cell surface receptor signaling pathway"/>
    <property type="evidence" value="ECO:0007669"/>
    <property type="project" value="InterPro"/>
</dbReference>
<reference evidence="5" key="1">
    <citation type="submission" date="2025-08" db="UniProtKB">
        <authorList>
            <consortium name="Ensembl"/>
        </authorList>
    </citation>
    <scope>IDENTIFICATION</scope>
</reference>
<keyword evidence="2" id="KW-0067">ATP-binding</keyword>
<evidence type="ECO:0000256" key="3">
    <source>
        <dbReference type="SAM" id="Coils"/>
    </source>
</evidence>
<evidence type="ECO:0000313" key="6">
    <source>
        <dbReference type="Proteomes" id="UP000261420"/>
    </source>
</evidence>
<dbReference type="InterPro" id="IPR059179">
    <property type="entry name" value="MLKL-like_MCAfunc"/>
</dbReference>
<dbReference type="SUPFAM" id="SSF56112">
    <property type="entry name" value="Protein kinase-like (PK-like)"/>
    <property type="match status" value="1"/>
</dbReference>
<keyword evidence="3" id="KW-0175">Coiled coil</keyword>
<evidence type="ECO:0000313" key="5">
    <source>
        <dbReference type="Ensembl" id="ENSSDUP00000022773.1"/>
    </source>
</evidence>
<name>A0A3B4UWE5_SERDU</name>
<feature type="coiled-coil region" evidence="3">
    <location>
        <begin position="148"/>
        <end position="175"/>
    </location>
</feature>
<dbReference type="Ensembl" id="ENSSDUT00000023190.1">
    <property type="protein sequence ID" value="ENSSDUP00000022773.1"/>
    <property type="gene ID" value="ENSSDUG00000016569.1"/>
</dbReference>
<keyword evidence="6" id="KW-1185">Reference proteome</keyword>
<dbReference type="Pfam" id="PF22215">
    <property type="entry name" value="MLKL_N"/>
    <property type="match status" value="1"/>
</dbReference>
<keyword evidence="1" id="KW-0547">Nucleotide-binding</keyword>
<accession>A0A3B4UWE5</accession>
<dbReference type="InterPro" id="IPR011009">
    <property type="entry name" value="Kinase-like_dom_sf"/>
</dbReference>
<protein>
    <submittedName>
        <fullName evidence="5">Mixed lineage kinase domain like pseudokinase</fullName>
    </submittedName>
</protein>
<dbReference type="STRING" id="41447.ENSSDUP00000022773"/>
<dbReference type="GeneID" id="111235989"/>
<dbReference type="GO" id="GO:0004672">
    <property type="term" value="F:protein kinase activity"/>
    <property type="evidence" value="ECO:0007669"/>
    <property type="project" value="InterPro"/>
</dbReference>
<dbReference type="InterPro" id="IPR036537">
    <property type="entry name" value="Adaptor_Cbl_N_dom_sf"/>
</dbReference>
<dbReference type="AlphaFoldDB" id="A0A3B4UWE5"/>
<dbReference type="PROSITE" id="PS50011">
    <property type="entry name" value="PROTEIN_KINASE_DOM"/>
    <property type="match status" value="1"/>
</dbReference>
<dbReference type="InterPro" id="IPR001245">
    <property type="entry name" value="Ser-Thr/Tyr_kinase_cat_dom"/>
</dbReference>
<organism evidence="5 6">
    <name type="scientific">Seriola dumerili</name>
    <name type="common">Greater amberjack</name>
    <name type="synonym">Caranx dumerili</name>
    <dbReference type="NCBI Taxonomy" id="41447"/>
    <lineage>
        <taxon>Eukaryota</taxon>
        <taxon>Metazoa</taxon>
        <taxon>Chordata</taxon>
        <taxon>Craniata</taxon>
        <taxon>Vertebrata</taxon>
        <taxon>Euteleostomi</taxon>
        <taxon>Actinopterygii</taxon>
        <taxon>Neopterygii</taxon>
        <taxon>Teleostei</taxon>
        <taxon>Neoteleostei</taxon>
        <taxon>Acanthomorphata</taxon>
        <taxon>Carangaria</taxon>
        <taxon>Carangiformes</taxon>
        <taxon>Carangidae</taxon>
        <taxon>Seriola</taxon>
    </lineage>
</organism>
<dbReference type="PANTHER" id="PTHR44329:SF298">
    <property type="entry name" value="MIXED LINEAGE KINASE DOMAIN-LIKE PROTEIN"/>
    <property type="match status" value="1"/>
</dbReference>
<feature type="domain" description="Protein kinase" evidence="4">
    <location>
        <begin position="194"/>
        <end position="462"/>
    </location>
</feature>
<dbReference type="Gene3D" id="1.20.930.20">
    <property type="entry name" value="Adaptor protein Cbl, N-terminal domain"/>
    <property type="match status" value="1"/>
</dbReference>
<dbReference type="InterPro" id="IPR054000">
    <property type="entry name" value="MLKL_N"/>
</dbReference>
<dbReference type="CDD" id="cd21037">
    <property type="entry name" value="MLKL_NTD"/>
    <property type="match status" value="1"/>
</dbReference>
<dbReference type="RefSeq" id="XP_022620289.1">
    <property type="nucleotide sequence ID" value="XM_022764568.1"/>
</dbReference>
<dbReference type="Gene3D" id="3.30.200.20">
    <property type="entry name" value="Phosphorylase Kinase, domain 1"/>
    <property type="match status" value="1"/>
</dbReference>
<dbReference type="GeneTree" id="ENSGT00390000016453"/>
<dbReference type="Proteomes" id="UP000261420">
    <property type="component" value="Unplaced"/>
</dbReference>
<dbReference type="GO" id="GO:0005524">
    <property type="term" value="F:ATP binding"/>
    <property type="evidence" value="ECO:0007669"/>
    <property type="project" value="UniProtKB-KW"/>
</dbReference>
<sequence length="468" mass="53939">MDYVEPILTIVSEIYTLIETVKANKKSCQRVFGRVKSLEQLVRSIQQRGTVQVSDDVEKALKELNSVLKSAQTIIDKYASSNWVKLILKSSSHKEEFVIVNERLNETFQLLSGALQLEHGNALYMVYVEVSKKKDDEDAGTEDDAELKDLLLENMREQQEKLDAIKSDVEKLIEIMNTPRKAEDNRMIKQSDLQYERKPIMKTATSEVYKGKYHGFEVAIKRYTEPVNKSPREIRAFFEREVKTMKQFQSPNILRMYGISVRDEDGPNPQFLVVTEYCELGSLRQVLDSNVELSWARKAQMCLDAALGLYQLHHTGERSRVHGCITSSKFLVAENFRVKLGGFELAKTETSLKRSKIVESRSSCYESPQKLNDINYEYSDKCEIYSFGIVLWEIVTRKIPFQFCSIEQIEQKVCKERSCEPFPDDCLDCPEALRKLIDDCREYDGFHRPSAGVLVDELQVLVAQLKKQ</sequence>
<dbReference type="InterPro" id="IPR000719">
    <property type="entry name" value="Prot_kinase_dom"/>
</dbReference>
<dbReference type="PANTHER" id="PTHR44329">
    <property type="entry name" value="SERINE/THREONINE-PROTEIN KINASE TNNI3K-RELATED"/>
    <property type="match status" value="1"/>
</dbReference>
<proteinExistence type="predicted"/>
<reference evidence="5" key="2">
    <citation type="submission" date="2025-09" db="UniProtKB">
        <authorList>
            <consortium name="Ensembl"/>
        </authorList>
    </citation>
    <scope>IDENTIFICATION</scope>
</reference>
<evidence type="ECO:0000256" key="2">
    <source>
        <dbReference type="ARBA" id="ARBA00022840"/>
    </source>
</evidence>
<dbReference type="GO" id="GO:0097527">
    <property type="term" value="P:necroptotic signaling pathway"/>
    <property type="evidence" value="ECO:0007669"/>
    <property type="project" value="TreeGrafter"/>
</dbReference>
<dbReference type="InterPro" id="IPR051681">
    <property type="entry name" value="Ser/Thr_Kinases-Pseudokinases"/>
</dbReference>
<evidence type="ECO:0000259" key="4">
    <source>
        <dbReference type="PROSITE" id="PS50011"/>
    </source>
</evidence>
<dbReference type="Gene3D" id="1.10.510.10">
    <property type="entry name" value="Transferase(Phosphotransferase) domain 1"/>
    <property type="match status" value="1"/>
</dbReference>
<dbReference type="Pfam" id="PF07714">
    <property type="entry name" value="PK_Tyr_Ser-Thr"/>
    <property type="match status" value="1"/>
</dbReference>